<evidence type="ECO:0000256" key="1">
    <source>
        <dbReference type="SAM" id="MobiDB-lite"/>
    </source>
</evidence>
<organism evidence="2 3">
    <name type="scientific">Paenibacillus piri</name>
    <dbReference type="NCBI Taxonomy" id="2547395"/>
    <lineage>
        <taxon>Bacteria</taxon>
        <taxon>Bacillati</taxon>
        <taxon>Bacillota</taxon>
        <taxon>Bacilli</taxon>
        <taxon>Bacillales</taxon>
        <taxon>Paenibacillaceae</taxon>
        <taxon>Paenibacillus</taxon>
    </lineage>
</organism>
<comment type="caution">
    <text evidence="2">The sequence shown here is derived from an EMBL/GenBank/DDBJ whole genome shotgun (WGS) entry which is preliminary data.</text>
</comment>
<evidence type="ECO:0000313" key="2">
    <source>
        <dbReference type="EMBL" id="TDF95425.1"/>
    </source>
</evidence>
<dbReference type="OrthoDB" id="2664468at2"/>
<dbReference type="Proteomes" id="UP000295636">
    <property type="component" value="Unassembled WGS sequence"/>
</dbReference>
<dbReference type="EMBL" id="SMRT01000010">
    <property type="protein sequence ID" value="TDF95425.1"/>
    <property type="molecule type" value="Genomic_DNA"/>
</dbReference>
<reference evidence="2 3" key="1">
    <citation type="submission" date="2019-03" db="EMBL/GenBank/DDBJ databases">
        <title>This is whole genome sequence of Paenibacillus sp MS74 strain.</title>
        <authorList>
            <person name="Trinh H.N."/>
        </authorList>
    </citation>
    <scope>NUCLEOTIDE SEQUENCE [LARGE SCALE GENOMIC DNA]</scope>
    <source>
        <strain evidence="2 3">MS74</strain>
    </source>
</reference>
<protein>
    <submittedName>
        <fullName evidence="2">Helix-turn-helix domain-containing protein</fullName>
    </submittedName>
</protein>
<accession>A0A4R5KKP0</accession>
<gene>
    <name evidence="2" type="ORF">E1757_20140</name>
</gene>
<dbReference type="InterPro" id="IPR009057">
    <property type="entry name" value="Homeodomain-like_sf"/>
</dbReference>
<dbReference type="Pfam" id="PF13551">
    <property type="entry name" value="HTH_29"/>
    <property type="match status" value="1"/>
</dbReference>
<dbReference type="RefSeq" id="WP_133231428.1">
    <property type="nucleotide sequence ID" value="NZ_SMRT01000010.1"/>
</dbReference>
<dbReference type="SUPFAM" id="SSF46689">
    <property type="entry name" value="Homeodomain-like"/>
    <property type="match status" value="1"/>
</dbReference>
<evidence type="ECO:0000313" key="3">
    <source>
        <dbReference type="Proteomes" id="UP000295636"/>
    </source>
</evidence>
<name>A0A4R5KKP0_9BACL</name>
<sequence length="76" mass="9043">MKETHDKRLYERYLAVRLHLEGRSFAEISRFLGLVRQTISSYWRCYQEKGLAVLPMKHSPGNTPRLNEEQHEQLAE</sequence>
<keyword evidence="3" id="KW-1185">Reference proteome</keyword>
<feature type="region of interest" description="Disordered" evidence="1">
    <location>
        <begin position="57"/>
        <end position="76"/>
    </location>
</feature>
<dbReference type="AlphaFoldDB" id="A0A4R5KKP0"/>
<feature type="compositionally biased region" description="Basic and acidic residues" evidence="1">
    <location>
        <begin position="66"/>
        <end position="76"/>
    </location>
</feature>
<proteinExistence type="predicted"/>